<dbReference type="GO" id="GO:0031490">
    <property type="term" value="F:chromatin DNA binding"/>
    <property type="evidence" value="ECO:0007669"/>
    <property type="project" value="TreeGrafter"/>
</dbReference>
<gene>
    <name evidence="4" type="ORF">KUF71_016959</name>
</gene>
<dbReference type="AlphaFoldDB" id="A0AAE1HWF0"/>
<dbReference type="EMBL" id="JAHWGI010001353">
    <property type="protein sequence ID" value="KAK3928736.1"/>
    <property type="molecule type" value="Genomic_DNA"/>
</dbReference>
<accession>A0AAE1HWF0</accession>
<name>A0AAE1HWF0_9NEOP</name>
<evidence type="ECO:0000256" key="2">
    <source>
        <dbReference type="ARBA" id="ARBA00023163"/>
    </source>
</evidence>
<comment type="caution">
    <text evidence="4">The sequence shown here is derived from an EMBL/GenBank/DDBJ whole genome shotgun (WGS) entry which is preliminary data.</text>
</comment>
<dbReference type="PANTHER" id="PTHR22597">
    <property type="entry name" value="POLYCOMB GROUP PROTEIN"/>
    <property type="match status" value="1"/>
</dbReference>
<evidence type="ECO:0000313" key="4">
    <source>
        <dbReference type="EMBL" id="KAK3928736.1"/>
    </source>
</evidence>
<dbReference type="GO" id="GO:0016586">
    <property type="term" value="C:RSC-type complex"/>
    <property type="evidence" value="ECO:0007669"/>
    <property type="project" value="TreeGrafter"/>
</dbReference>
<dbReference type="GO" id="GO:0035098">
    <property type="term" value="C:ESC/E(Z) complex"/>
    <property type="evidence" value="ECO:0007669"/>
    <property type="project" value="TreeGrafter"/>
</dbReference>
<keyword evidence="5" id="KW-1185">Reference proteome</keyword>
<sequence length="380" mass="43200">MSKPGAKQIHAFHVHEYQSKLRPTASILCSRAKGVLCRQENRVFASTMPPKKREKEGETSKNQRSEAAKTDHDLFLQAFEKPTQIYRYLRVRNANSPIFLQRNLSYMQYRMSRSHRSRQSYEVNSLLEKVSKSLVPPALRGGFMTLTFLGFYDKKPATGDVPKEPVKVETLLLKICHKKRKDSITPIMTVTVGTSIVPTNPSEDCPPPKAPTVSISVEEFCEDQSEVKSYHLLLRVYNAPNNGLNGSGGSDQDSGEPLPKRRRTSSSRDEIKLFGTDLVIYDKQKQCLLGDGDYELLMDEIIHPRNSSRKIPSWEQIGDISENILGSLKNVYLILWVIVLLVGTYEVCDGVLRRFIDQLAPLQRLREFAVTEFMYLATEN</sequence>
<feature type="region of interest" description="Disordered" evidence="3">
    <location>
        <begin position="46"/>
        <end position="68"/>
    </location>
</feature>
<dbReference type="Proteomes" id="UP001219518">
    <property type="component" value="Unassembled WGS sequence"/>
</dbReference>
<feature type="compositionally biased region" description="Basic and acidic residues" evidence="3">
    <location>
        <begin position="51"/>
        <end position="68"/>
    </location>
</feature>
<evidence type="ECO:0000256" key="3">
    <source>
        <dbReference type="SAM" id="MobiDB-lite"/>
    </source>
</evidence>
<keyword evidence="2" id="KW-0804">Transcription</keyword>
<evidence type="ECO:0000256" key="1">
    <source>
        <dbReference type="ARBA" id="ARBA00023015"/>
    </source>
</evidence>
<dbReference type="CDD" id="cd21740">
    <property type="entry name" value="C2_II_SUZ12"/>
    <property type="match status" value="1"/>
</dbReference>
<feature type="region of interest" description="Disordered" evidence="3">
    <location>
        <begin position="243"/>
        <end position="267"/>
    </location>
</feature>
<reference evidence="4" key="1">
    <citation type="submission" date="2021-07" db="EMBL/GenBank/DDBJ databases">
        <authorList>
            <person name="Catto M.A."/>
            <person name="Jacobson A."/>
            <person name="Kennedy G."/>
            <person name="Labadie P."/>
            <person name="Hunt B.G."/>
            <person name="Srinivasan R."/>
        </authorList>
    </citation>
    <scope>NUCLEOTIDE SEQUENCE</scope>
    <source>
        <strain evidence="4">PL_HMW_Pooled</strain>
        <tissue evidence="4">Head</tissue>
    </source>
</reference>
<dbReference type="PANTHER" id="PTHR22597:SF0">
    <property type="entry name" value="POLYCOMB PROTEIN SUZ12"/>
    <property type="match status" value="1"/>
</dbReference>
<protein>
    <submittedName>
        <fullName evidence="4">Polycomb protein suz12</fullName>
    </submittedName>
</protein>
<organism evidence="4 5">
    <name type="scientific">Frankliniella fusca</name>
    <dbReference type="NCBI Taxonomy" id="407009"/>
    <lineage>
        <taxon>Eukaryota</taxon>
        <taxon>Metazoa</taxon>
        <taxon>Ecdysozoa</taxon>
        <taxon>Arthropoda</taxon>
        <taxon>Hexapoda</taxon>
        <taxon>Insecta</taxon>
        <taxon>Pterygota</taxon>
        <taxon>Neoptera</taxon>
        <taxon>Paraneoptera</taxon>
        <taxon>Thysanoptera</taxon>
        <taxon>Terebrantia</taxon>
        <taxon>Thripoidea</taxon>
        <taxon>Thripidae</taxon>
        <taxon>Frankliniella</taxon>
    </lineage>
</organism>
<proteinExistence type="predicted"/>
<evidence type="ECO:0000313" key="5">
    <source>
        <dbReference type="Proteomes" id="UP001219518"/>
    </source>
</evidence>
<reference evidence="4" key="2">
    <citation type="journal article" date="2023" name="BMC Genomics">
        <title>Pest status, molecular evolution, and epigenetic factors derived from the genome assembly of Frankliniella fusca, a thysanopteran phytovirus vector.</title>
        <authorList>
            <person name="Catto M.A."/>
            <person name="Labadie P.E."/>
            <person name="Jacobson A.L."/>
            <person name="Kennedy G.G."/>
            <person name="Srinivasan R."/>
            <person name="Hunt B.G."/>
        </authorList>
    </citation>
    <scope>NUCLEOTIDE SEQUENCE</scope>
    <source>
        <strain evidence="4">PL_HMW_Pooled</strain>
    </source>
</reference>
<keyword evidence="1" id="KW-0805">Transcription regulation</keyword>